<dbReference type="InterPro" id="IPR001647">
    <property type="entry name" value="HTH_TetR"/>
</dbReference>
<dbReference type="PROSITE" id="PS50977">
    <property type="entry name" value="HTH_TETR_2"/>
    <property type="match status" value="1"/>
</dbReference>
<dbReference type="Gene3D" id="1.10.357.10">
    <property type="entry name" value="Tetracycline Repressor, domain 2"/>
    <property type="match status" value="1"/>
</dbReference>
<dbReference type="PANTHER" id="PTHR47506">
    <property type="entry name" value="TRANSCRIPTIONAL REGULATORY PROTEIN"/>
    <property type="match status" value="1"/>
</dbReference>
<dbReference type="RefSeq" id="WP_147078044.1">
    <property type="nucleotide sequence ID" value="NZ_BJZT01000014.1"/>
</dbReference>
<evidence type="ECO:0000256" key="1">
    <source>
        <dbReference type="ARBA" id="ARBA00023015"/>
    </source>
</evidence>
<keyword evidence="3" id="KW-0804">Transcription</keyword>
<proteinExistence type="predicted"/>
<gene>
    <name evidence="6" type="ORF">MHA02_15260</name>
</gene>
<dbReference type="OrthoDB" id="9798857at2"/>
<evidence type="ECO:0000256" key="4">
    <source>
        <dbReference type="PROSITE-ProRule" id="PRU00335"/>
    </source>
</evidence>
<dbReference type="Gene3D" id="1.10.10.60">
    <property type="entry name" value="Homeodomain-like"/>
    <property type="match status" value="1"/>
</dbReference>
<evidence type="ECO:0000256" key="3">
    <source>
        <dbReference type="ARBA" id="ARBA00023163"/>
    </source>
</evidence>
<feature type="DNA-binding region" description="H-T-H motif" evidence="4">
    <location>
        <begin position="32"/>
        <end position="51"/>
    </location>
</feature>
<keyword evidence="2 4" id="KW-0238">DNA-binding</keyword>
<dbReference type="PRINTS" id="PR00455">
    <property type="entry name" value="HTHTETR"/>
</dbReference>
<name>A0A512INC3_9HYPH</name>
<dbReference type="InterPro" id="IPR036271">
    <property type="entry name" value="Tet_transcr_reg_TetR-rel_C_sf"/>
</dbReference>
<dbReference type="SUPFAM" id="SSF46689">
    <property type="entry name" value="Homeodomain-like"/>
    <property type="match status" value="1"/>
</dbReference>
<feature type="domain" description="HTH tetR-type" evidence="5">
    <location>
        <begin position="9"/>
        <end position="69"/>
    </location>
</feature>
<sequence>MKISREQVEQNRNRVLDTAAKLFRERGIDGIGIADLMKASGLTHGGFYRQFKSKDDFVVEAVKRAFGMTSADIRQRLAADASEPFEALVKHYVSSHHRDDPGMGCSLTALAADAARCDNPELKLFFGNIVSNYLDLLTAINPEADATEKRSTAIRILAEMVGAVLLSRVVPDEKLSDEILDVVSNDLLDRHQSLPRT</sequence>
<dbReference type="PANTHER" id="PTHR47506:SF7">
    <property type="entry name" value="TRANSCRIPTIONAL REGULATORY PROTEIN"/>
    <property type="match status" value="1"/>
</dbReference>
<evidence type="ECO:0000313" key="7">
    <source>
        <dbReference type="Proteomes" id="UP000321258"/>
    </source>
</evidence>
<keyword evidence="7" id="KW-1185">Reference proteome</keyword>
<protein>
    <submittedName>
        <fullName evidence="6">TetR family transcriptional regulator</fullName>
    </submittedName>
</protein>
<evidence type="ECO:0000313" key="6">
    <source>
        <dbReference type="EMBL" id="GEO99138.1"/>
    </source>
</evidence>
<evidence type="ECO:0000259" key="5">
    <source>
        <dbReference type="PROSITE" id="PS50977"/>
    </source>
</evidence>
<reference evidence="6 7" key="1">
    <citation type="submission" date="2019-07" db="EMBL/GenBank/DDBJ databases">
        <title>Whole genome shotgun sequence of Methylobacterium haplocladii NBRC 107714.</title>
        <authorList>
            <person name="Hosoyama A."/>
            <person name="Uohara A."/>
            <person name="Ohji S."/>
            <person name="Ichikawa N."/>
        </authorList>
    </citation>
    <scope>NUCLEOTIDE SEQUENCE [LARGE SCALE GENOMIC DNA]</scope>
    <source>
        <strain evidence="6 7">NBRC 107714</strain>
    </source>
</reference>
<keyword evidence="1" id="KW-0805">Transcription regulation</keyword>
<dbReference type="GO" id="GO:0003677">
    <property type="term" value="F:DNA binding"/>
    <property type="evidence" value="ECO:0007669"/>
    <property type="project" value="UniProtKB-UniRule"/>
</dbReference>
<dbReference type="InterPro" id="IPR009057">
    <property type="entry name" value="Homeodomain-like_sf"/>
</dbReference>
<organism evidence="6 7">
    <name type="scientific">Methylobacterium haplocladii</name>
    <dbReference type="NCBI Taxonomy" id="1176176"/>
    <lineage>
        <taxon>Bacteria</taxon>
        <taxon>Pseudomonadati</taxon>
        <taxon>Pseudomonadota</taxon>
        <taxon>Alphaproteobacteria</taxon>
        <taxon>Hyphomicrobiales</taxon>
        <taxon>Methylobacteriaceae</taxon>
        <taxon>Methylobacterium</taxon>
    </lineage>
</organism>
<comment type="caution">
    <text evidence="6">The sequence shown here is derived from an EMBL/GenBank/DDBJ whole genome shotgun (WGS) entry which is preliminary data.</text>
</comment>
<dbReference type="SUPFAM" id="SSF48498">
    <property type="entry name" value="Tetracyclin repressor-like, C-terminal domain"/>
    <property type="match status" value="1"/>
</dbReference>
<dbReference type="Pfam" id="PF00440">
    <property type="entry name" value="TetR_N"/>
    <property type="match status" value="1"/>
</dbReference>
<dbReference type="Proteomes" id="UP000321258">
    <property type="component" value="Unassembled WGS sequence"/>
</dbReference>
<evidence type="ECO:0000256" key="2">
    <source>
        <dbReference type="ARBA" id="ARBA00023125"/>
    </source>
</evidence>
<dbReference type="AlphaFoldDB" id="A0A512INC3"/>
<accession>A0A512INC3</accession>
<dbReference type="EMBL" id="BJZT01000014">
    <property type="protein sequence ID" value="GEO99138.1"/>
    <property type="molecule type" value="Genomic_DNA"/>
</dbReference>